<evidence type="ECO:0000313" key="2">
    <source>
        <dbReference type="Proteomes" id="UP000317557"/>
    </source>
</evidence>
<sequence>MNTSTETTITRELIEDAMDYEAYSGLTNTLLEEGKTTNGDNRDVMLEYTKMNLHRSSRWDRRAKISEELQEKLAGFSRPITWLVITEGWCGDAAQLLPFINKMAEASPNITLKMILRDEYPEVMDEFLTNGSRSIPKLIALDDESLDVIGTWGPRPAIAHEKYMDERANPDIENAKAAENLHLWYAKDKGKTLQAEFMELLEEWE</sequence>
<dbReference type="Proteomes" id="UP000317557">
    <property type="component" value="Unassembled WGS sequence"/>
</dbReference>
<organism evidence="1 2">
    <name type="scientific">Gracilimonas mengyeensis</name>
    <dbReference type="NCBI Taxonomy" id="1302730"/>
    <lineage>
        <taxon>Bacteria</taxon>
        <taxon>Pseudomonadati</taxon>
        <taxon>Balneolota</taxon>
        <taxon>Balneolia</taxon>
        <taxon>Balneolales</taxon>
        <taxon>Balneolaceae</taxon>
        <taxon>Gracilimonas</taxon>
    </lineage>
</organism>
<dbReference type="InterPro" id="IPR036249">
    <property type="entry name" value="Thioredoxin-like_sf"/>
</dbReference>
<proteinExistence type="predicted"/>
<evidence type="ECO:0000313" key="1">
    <source>
        <dbReference type="EMBL" id="SMO53251.1"/>
    </source>
</evidence>
<gene>
    <name evidence="1" type="ORF">SAMN06265219_10483</name>
</gene>
<reference evidence="1 2" key="1">
    <citation type="submission" date="2017-05" db="EMBL/GenBank/DDBJ databases">
        <authorList>
            <person name="Varghese N."/>
            <person name="Submissions S."/>
        </authorList>
    </citation>
    <scope>NUCLEOTIDE SEQUENCE [LARGE SCALE GENOMIC DNA]</scope>
    <source>
        <strain evidence="1 2">DSM 21985</strain>
    </source>
</reference>
<keyword evidence="2" id="KW-1185">Reference proteome</keyword>
<dbReference type="RefSeq" id="WP_142453699.1">
    <property type="nucleotide sequence ID" value="NZ_FXTP01000004.1"/>
</dbReference>
<dbReference type="Gene3D" id="3.40.30.10">
    <property type="entry name" value="Glutaredoxin"/>
    <property type="match status" value="1"/>
</dbReference>
<dbReference type="EMBL" id="FXTP01000004">
    <property type="protein sequence ID" value="SMO53251.1"/>
    <property type="molecule type" value="Genomic_DNA"/>
</dbReference>
<dbReference type="Pfam" id="PF14595">
    <property type="entry name" value="Thioredoxin_9"/>
    <property type="match status" value="1"/>
</dbReference>
<protein>
    <submittedName>
        <fullName evidence="1">Thioredoxin</fullName>
    </submittedName>
</protein>
<name>A0A521C368_9BACT</name>
<dbReference type="OrthoDB" id="6120799at2"/>
<accession>A0A521C368</accession>
<dbReference type="SUPFAM" id="SSF52833">
    <property type="entry name" value="Thioredoxin-like"/>
    <property type="match status" value="1"/>
</dbReference>
<dbReference type="AlphaFoldDB" id="A0A521C368"/>